<dbReference type="Proteomes" id="UP000008281">
    <property type="component" value="Unassembled WGS sequence"/>
</dbReference>
<dbReference type="EMBL" id="DS268519">
    <property type="protein sequence ID" value="EFO85020.1"/>
    <property type="molecule type" value="Genomic_DNA"/>
</dbReference>
<gene>
    <name evidence="1" type="ORF">CRE_22015</name>
</gene>
<accession>E3N3E1</accession>
<dbReference type="AlphaFoldDB" id="E3N3E1"/>
<name>E3N3E1_CAERE</name>
<reference evidence="1" key="1">
    <citation type="submission" date="2007-07" db="EMBL/GenBank/DDBJ databases">
        <title>PCAP assembly of the Caenorhabditis remanei genome.</title>
        <authorList>
            <consortium name="The Caenorhabditis remanei Sequencing Consortium"/>
            <person name="Wilson R.K."/>
        </authorList>
    </citation>
    <scope>NUCLEOTIDE SEQUENCE [LARGE SCALE GENOMIC DNA]</scope>
    <source>
        <strain evidence="1">PB4641</strain>
    </source>
</reference>
<evidence type="ECO:0008006" key="3">
    <source>
        <dbReference type="Google" id="ProtNLM"/>
    </source>
</evidence>
<sequence length="96" mass="10617">MSSPFPLLRLPGLVLYESHLENMDLDAILKTWKAGKLPNLNFLWLDSLRMTDNGATILGMNSRELNGVVIQTDDGSKKAIINTGVRCIEMSVTPSE</sequence>
<protein>
    <recommendedName>
        <fullName evidence="3">F-box associated domain-containing protein</fullName>
    </recommendedName>
</protein>
<proteinExistence type="predicted"/>
<organism evidence="2">
    <name type="scientific">Caenorhabditis remanei</name>
    <name type="common">Caenorhabditis vulgaris</name>
    <dbReference type="NCBI Taxonomy" id="31234"/>
    <lineage>
        <taxon>Eukaryota</taxon>
        <taxon>Metazoa</taxon>
        <taxon>Ecdysozoa</taxon>
        <taxon>Nematoda</taxon>
        <taxon>Chromadorea</taxon>
        <taxon>Rhabditida</taxon>
        <taxon>Rhabditina</taxon>
        <taxon>Rhabditomorpha</taxon>
        <taxon>Rhabditoidea</taxon>
        <taxon>Rhabditidae</taxon>
        <taxon>Peloderinae</taxon>
        <taxon>Caenorhabditis</taxon>
    </lineage>
</organism>
<dbReference type="InParanoid" id="E3N3E1"/>
<keyword evidence="2" id="KW-1185">Reference proteome</keyword>
<evidence type="ECO:0000313" key="2">
    <source>
        <dbReference type="Proteomes" id="UP000008281"/>
    </source>
</evidence>
<evidence type="ECO:0000313" key="1">
    <source>
        <dbReference type="EMBL" id="EFO85020.1"/>
    </source>
</evidence>
<dbReference type="HOGENOM" id="CLU_028840_6_1_1"/>